<organism evidence="2 3">
    <name type="scientific">Schistosoma mattheei</name>
    <dbReference type="NCBI Taxonomy" id="31246"/>
    <lineage>
        <taxon>Eukaryota</taxon>
        <taxon>Metazoa</taxon>
        <taxon>Spiralia</taxon>
        <taxon>Lophotrochozoa</taxon>
        <taxon>Platyhelminthes</taxon>
        <taxon>Trematoda</taxon>
        <taxon>Digenea</taxon>
        <taxon>Strigeidida</taxon>
        <taxon>Schistosomatoidea</taxon>
        <taxon>Schistosomatidae</taxon>
        <taxon>Schistosoma</taxon>
    </lineage>
</organism>
<protein>
    <submittedName>
        <fullName evidence="2">Uncharacterized protein</fullName>
    </submittedName>
</protein>
<dbReference type="Proteomes" id="UP000269396">
    <property type="component" value="Unassembled WGS sequence"/>
</dbReference>
<dbReference type="EMBL" id="UZAL01028951">
    <property type="protein sequence ID" value="VDP44811.1"/>
    <property type="molecule type" value="Genomic_DNA"/>
</dbReference>
<sequence>MTKSQQGFVKLVWLLATYVTCGEGEISVYQQKDECTARQSVLF</sequence>
<evidence type="ECO:0000256" key="1">
    <source>
        <dbReference type="SAM" id="SignalP"/>
    </source>
</evidence>
<feature type="chain" id="PRO_5018048007" evidence="1">
    <location>
        <begin position="25"/>
        <end position="43"/>
    </location>
</feature>
<keyword evidence="3" id="KW-1185">Reference proteome</keyword>
<accession>A0A3P8DM37</accession>
<reference evidence="2 3" key="1">
    <citation type="submission" date="2018-11" db="EMBL/GenBank/DDBJ databases">
        <authorList>
            <consortium name="Pathogen Informatics"/>
        </authorList>
    </citation>
    <scope>NUCLEOTIDE SEQUENCE [LARGE SCALE GENOMIC DNA]</scope>
    <source>
        <strain>Denwood</strain>
        <strain evidence="3">Zambia</strain>
    </source>
</reference>
<name>A0A3P8DM37_9TREM</name>
<dbReference type="AlphaFoldDB" id="A0A3P8DM37"/>
<evidence type="ECO:0000313" key="2">
    <source>
        <dbReference type="EMBL" id="VDP44811.1"/>
    </source>
</evidence>
<keyword evidence="1" id="KW-0732">Signal</keyword>
<evidence type="ECO:0000313" key="3">
    <source>
        <dbReference type="Proteomes" id="UP000269396"/>
    </source>
</evidence>
<proteinExistence type="predicted"/>
<feature type="signal peptide" evidence="1">
    <location>
        <begin position="1"/>
        <end position="24"/>
    </location>
</feature>
<gene>
    <name evidence="2" type="ORF">SMTD_LOCUS8466</name>
</gene>